<evidence type="ECO:0000313" key="3">
    <source>
        <dbReference type="Proteomes" id="UP001324115"/>
    </source>
</evidence>
<dbReference type="SMART" id="SM00597">
    <property type="entry name" value="ZnF_TTF"/>
    <property type="match status" value="1"/>
</dbReference>
<dbReference type="InterPro" id="IPR012337">
    <property type="entry name" value="RNaseH-like_sf"/>
</dbReference>
<dbReference type="EMBL" id="JAXUIC010000002">
    <property type="protein sequence ID" value="KAK4604973.1"/>
    <property type="molecule type" value="Genomic_DNA"/>
</dbReference>
<feature type="domain" description="TTF-type" evidence="1">
    <location>
        <begin position="118"/>
        <end position="216"/>
    </location>
</feature>
<dbReference type="InterPro" id="IPR008906">
    <property type="entry name" value="HATC_C_dom"/>
</dbReference>
<evidence type="ECO:0000313" key="2">
    <source>
        <dbReference type="EMBL" id="KAK4604973.1"/>
    </source>
</evidence>
<comment type="caution">
    <text evidence="2">The sequence shown here is derived from an EMBL/GenBank/DDBJ whole genome shotgun (WGS) entry which is preliminary data.</text>
</comment>
<proteinExistence type="predicted"/>
<organism evidence="2 3">
    <name type="scientific">Quercus rubra</name>
    <name type="common">Northern red oak</name>
    <name type="synonym">Quercus borealis</name>
    <dbReference type="NCBI Taxonomy" id="3512"/>
    <lineage>
        <taxon>Eukaryota</taxon>
        <taxon>Viridiplantae</taxon>
        <taxon>Streptophyta</taxon>
        <taxon>Embryophyta</taxon>
        <taxon>Tracheophyta</taxon>
        <taxon>Spermatophyta</taxon>
        <taxon>Magnoliopsida</taxon>
        <taxon>eudicotyledons</taxon>
        <taxon>Gunneridae</taxon>
        <taxon>Pentapetalae</taxon>
        <taxon>rosids</taxon>
        <taxon>fabids</taxon>
        <taxon>Fagales</taxon>
        <taxon>Fagaceae</taxon>
        <taxon>Quercus</taxon>
    </lineage>
</organism>
<dbReference type="InterPro" id="IPR025398">
    <property type="entry name" value="DUF4371"/>
</dbReference>
<evidence type="ECO:0000259" key="1">
    <source>
        <dbReference type="SMART" id="SM00597"/>
    </source>
</evidence>
<dbReference type="AlphaFoldDB" id="A0AAN7J4P7"/>
<accession>A0AAN7J4P7</accession>
<dbReference type="GO" id="GO:0046983">
    <property type="term" value="F:protein dimerization activity"/>
    <property type="evidence" value="ECO:0007669"/>
    <property type="project" value="InterPro"/>
</dbReference>
<dbReference type="PANTHER" id="PTHR45749">
    <property type="match status" value="1"/>
</dbReference>
<gene>
    <name evidence="2" type="ORF">RGQ29_013157</name>
</gene>
<dbReference type="Proteomes" id="UP001324115">
    <property type="component" value="Unassembled WGS sequence"/>
</dbReference>
<dbReference type="Pfam" id="PF05699">
    <property type="entry name" value="Dimer_Tnp_hAT"/>
    <property type="match status" value="1"/>
</dbReference>
<dbReference type="PANTHER" id="PTHR45749:SF26">
    <property type="entry name" value="ZINC FINGER MYM-TYPE PROTEIN 1-LIKE"/>
    <property type="match status" value="1"/>
</dbReference>
<reference evidence="2 3" key="1">
    <citation type="journal article" date="2023" name="G3 (Bethesda)">
        <title>A haplotype-resolved chromosome-scale genome for Quercus rubra L. provides insights into the genetics of adaptive traits for red oak species.</title>
        <authorList>
            <person name="Kapoor B."/>
            <person name="Jenkins J."/>
            <person name="Schmutz J."/>
            <person name="Zhebentyayeva T."/>
            <person name="Kuelheim C."/>
            <person name="Coggeshall M."/>
            <person name="Heim C."/>
            <person name="Lasky J.R."/>
            <person name="Leites L."/>
            <person name="Islam-Faridi N."/>
            <person name="Romero-Severson J."/>
            <person name="DeLeo V.L."/>
            <person name="Lucas S.M."/>
            <person name="Lazic D."/>
            <person name="Gailing O."/>
            <person name="Carlson J."/>
            <person name="Staton M."/>
        </authorList>
    </citation>
    <scope>NUCLEOTIDE SEQUENCE [LARGE SCALE GENOMIC DNA]</scope>
    <source>
        <strain evidence="2">Pseudo-F2</strain>
    </source>
</reference>
<dbReference type="Pfam" id="PF14291">
    <property type="entry name" value="DUF4371"/>
    <property type="match status" value="1"/>
</dbReference>
<dbReference type="InterPro" id="IPR006580">
    <property type="entry name" value="Znf_TTF"/>
</dbReference>
<dbReference type="SUPFAM" id="SSF53098">
    <property type="entry name" value="Ribonuclease H-like"/>
    <property type="match status" value="1"/>
</dbReference>
<name>A0AAN7J4P7_QUERU</name>
<keyword evidence="3" id="KW-1185">Reference proteome</keyword>
<sequence>MLDFFKRKCSNSSKVNVGFPTTNVAIPIPENVDAPILENVEDAPILENVQFLISENVDVPISQTQFQRVDLDSLDYDPGTRKYIWEYHVNQRDEIRWAYIKKGLHQLPLKTYKKSGKRNRSFQASWCGYYSTCLEYSPMTDAAYCLPCFVFNNPNGVVGQNTFTISGFRNWKKVGGKDCYFQSHIGKDPNSAHRVAKQKCKDLMNQWQHLQRVVDHFTTKQIANNWLQLKATVFIVRYLAFQAIVFRRRDESCSSLNRGKFFESLGIVTFWNEKVTKIIEKAPKNVTYTSPRIQKEILHVFSAKVKKAIREEIGDAKFDEARDESMKEKMVVVFRYVDVEGFVKECFFELIHVANTVALTLKKEIYSLLSQHCLDIQNIRGQGYDEVSNMRGMWNGLQALILNDCPYAYYIHCFAHRLRLALVKTSKQVNAISHFFLALLFLIKTVNASCKHNEQLKVVNANEIGLLQNIIDDAIDGEHRAEAESAYEVLQSQSQDILNTVHLVLSTKALIQKFKDDGWDGLLTTLISFCEKHCIDVLDMNARYVSRRGRARNQQDNVTIEHHYRVNIFYATIDSQLQKLNYRFNEDAMELLRLSSALEPREVLKSFRSSDLLRTRNLKHYKLVYRIVRLVLTLPISIVTTEQASSAMKVIKTNFRNKMENDFLTDSLLLYIEKDIASTFSLDSIVDDFEDLKERRVPFS</sequence>
<protein>
    <recommendedName>
        <fullName evidence="1">TTF-type domain-containing protein</fullName>
    </recommendedName>
</protein>